<evidence type="ECO:0000256" key="6">
    <source>
        <dbReference type="SAM" id="Phobius"/>
    </source>
</evidence>
<keyword evidence="3 6" id="KW-0812">Transmembrane</keyword>
<evidence type="ECO:0000313" key="8">
    <source>
        <dbReference type="Proteomes" id="UP000221168"/>
    </source>
</evidence>
<organism evidence="7 8">
    <name type="scientific">Zhengella mangrovi</name>
    <dbReference type="NCBI Taxonomy" id="1982044"/>
    <lineage>
        <taxon>Bacteria</taxon>
        <taxon>Pseudomonadati</taxon>
        <taxon>Pseudomonadota</taxon>
        <taxon>Alphaproteobacteria</taxon>
        <taxon>Hyphomicrobiales</taxon>
        <taxon>Notoacmeibacteraceae</taxon>
        <taxon>Zhengella</taxon>
    </lineage>
</organism>
<dbReference type="PANTHER" id="PTHR33529">
    <property type="entry name" value="SLR0882 PROTEIN-RELATED"/>
    <property type="match status" value="1"/>
</dbReference>
<keyword evidence="2" id="KW-1003">Cell membrane</keyword>
<gene>
    <name evidence="7" type="ORF">CSC94_17610</name>
</gene>
<evidence type="ECO:0000256" key="3">
    <source>
        <dbReference type="ARBA" id="ARBA00022692"/>
    </source>
</evidence>
<comment type="caution">
    <text evidence="7">The sequence shown here is derived from an EMBL/GenBank/DDBJ whole genome shotgun (WGS) entry which is preliminary data.</text>
</comment>
<dbReference type="RefSeq" id="WP_099307692.1">
    <property type="nucleotide sequence ID" value="NZ_PDVP01000013.1"/>
</dbReference>
<keyword evidence="8" id="KW-1185">Reference proteome</keyword>
<feature type="transmembrane region" description="Helical" evidence="6">
    <location>
        <begin position="313"/>
        <end position="333"/>
    </location>
</feature>
<comment type="subcellular location">
    <subcellularLocation>
        <location evidence="1">Cell membrane</location>
        <topology evidence="1">Multi-pass membrane protein</topology>
    </subcellularLocation>
</comment>
<sequence length="400" mass="44487">MRRTPVPRTVFPGQPKWLQHFPRTYTGYMVRHHAWFILVCFVGIVATVTAIDVAPEISRVWQEQSQQGTRAGVSRTLLFIVLRLLDNGTQSFPISFVLGMLWGEVAHAWNGRLAMIRTSGMPFLRRTYPVLLIAAASVPVLFTLDNFVRPAAFMTQSRQGLGEYGWSFEKKRTERTLWIARGDTVVHGTLNYDPRPHFQDVMLFYFTDRGSMTGIAHAARLEPSADPAGEWILKQADVRSVAASAGQAGEGSAASAVEHFVSHPSGIRISRLWLDYLRIHPKYIPFGDLVRLSGDTALPDDHPAYREWLMIRLFQSLAPALIVLSLSAIFALLLDRYGLLRATVASLFAAYALYSVTRISAVIIENSPASPFLVTMAFPLLCTGLFVALLAAVSRADEIP</sequence>
<dbReference type="GO" id="GO:0015920">
    <property type="term" value="P:lipopolysaccharide transport"/>
    <property type="evidence" value="ECO:0007669"/>
    <property type="project" value="TreeGrafter"/>
</dbReference>
<evidence type="ECO:0008006" key="9">
    <source>
        <dbReference type="Google" id="ProtNLM"/>
    </source>
</evidence>
<protein>
    <recommendedName>
        <fullName evidence="9">LPS export ABC transporter permease LptG</fullName>
    </recommendedName>
</protein>
<evidence type="ECO:0000256" key="4">
    <source>
        <dbReference type="ARBA" id="ARBA00022989"/>
    </source>
</evidence>
<dbReference type="OrthoDB" id="7801623at2"/>
<name>A0A2G1QJG0_9HYPH</name>
<keyword evidence="5 6" id="KW-0472">Membrane</keyword>
<dbReference type="Proteomes" id="UP000221168">
    <property type="component" value="Unassembled WGS sequence"/>
</dbReference>
<evidence type="ECO:0000256" key="2">
    <source>
        <dbReference type="ARBA" id="ARBA00022475"/>
    </source>
</evidence>
<evidence type="ECO:0000256" key="1">
    <source>
        <dbReference type="ARBA" id="ARBA00004651"/>
    </source>
</evidence>
<proteinExistence type="predicted"/>
<feature type="transmembrane region" description="Helical" evidence="6">
    <location>
        <begin position="34"/>
        <end position="55"/>
    </location>
</feature>
<dbReference type="EMBL" id="PDVP01000013">
    <property type="protein sequence ID" value="PHP65665.1"/>
    <property type="molecule type" value="Genomic_DNA"/>
</dbReference>
<keyword evidence="4 6" id="KW-1133">Transmembrane helix</keyword>
<dbReference type="AlphaFoldDB" id="A0A2G1QJG0"/>
<dbReference type="Pfam" id="PF03739">
    <property type="entry name" value="LptF_LptG"/>
    <property type="match status" value="1"/>
</dbReference>
<reference evidence="7 8" key="1">
    <citation type="submission" date="2017-10" db="EMBL/GenBank/DDBJ databases">
        <title>Sedimentibacterium mangrovi gen. nov., sp. nov., a novel member of family Phyllobacteriacea isolated from mangrove sediment.</title>
        <authorList>
            <person name="Liao H."/>
            <person name="Tian Y."/>
        </authorList>
    </citation>
    <scope>NUCLEOTIDE SEQUENCE [LARGE SCALE GENOMIC DNA]</scope>
    <source>
        <strain evidence="7 8">X9-2-2</strain>
    </source>
</reference>
<dbReference type="InterPro" id="IPR005495">
    <property type="entry name" value="LptG/LptF_permease"/>
</dbReference>
<dbReference type="GO" id="GO:0043190">
    <property type="term" value="C:ATP-binding cassette (ABC) transporter complex"/>
    <property type="evidence" value="ECO:0007669"/>
    <property type="project" value="TreeGrafter"/>
</dbReference>
<evidence type="ECO:0000313" key="7">
    <source>
        <dbReference type="EMBL" id="PHP65665.1"/>
    </source>
</evidence>
<feature type="transmembrane region" description="Helical" evidence="6">
    <location>
        <begin position="369"/>
        <end position="393"/>
    </location>
</feature>
<feature type="transmembrane region" description="Helical" evidence="6">
    <location>
        <begin position="128"/>
        <end position="148"/>
    </location>
</feature>
<dbReference type="PANTHER" id="PTHR33529:SF2">
    <property type="entry name" value="LIPOPOLYSACCHARIDE EXPORT SYSTEM PERMEASE PROTEIN LPTG"/>
    <property type="match status" value="1"/>
</dbReference>
<accession>A0A2G1QJG0</accession>
<feature type="transmembrane region" description="Helical" evidence="6">
    <location>
        <begin position="339"/>
        <end position="357"/>
    </location>
</feature>
<evidence type="ECO:0000256" key="5">
    <source>
        <dbReference type="ARBA" id="ARBA00023136"/>
    </source>
</evidence>